<name>A0AAD6WVA0_9AGAR</name>
<evidence type="ECO:0000313" key="1">
    <source>
        <dbReference type="EMBL" id="KAJ7026527.1"/>
    </source>
</evidence>
<reference evidence="1" key="1">
    <citation type="submission" date="2023-03" db="EMBL/GenBank/DDBJ databases">
        <title>Massive genome expansion in bonnet fungi (Mycena s.s.) driven by repeated elements and novel gene families across ecological guilds.</title>
        <authorList>
            <consortium name="Lawrence Berkeley National Laboratory"/>
            <person name="Harder C.B."/>
            <person name="Miyauchi S."/>
            <person name="Viragh M."/>
            <person name="Kuo A."/>
            <person name="Thoen E."/>
            <person name="Andreopoulos B."/>
            <person name="Lu D."/>
            <person name="Skrede I."/>
            <person name="Drula E."/>
            <person name="Henrissat B."/>
            <person name="Morin E."/>
            <person name="Kohler A."/>
            <person name="Barry K."/>
            <person name="LaButti K."/>
            <person name="Morin E."/>
            <person name="Salamov A."/>
            <person name="Lipzen A."/>
            <person name="Mereny Z."/>
            <person name="Hegedus B."/>
            <person name="Baldrian P."/>
            <person name="Stursova M."/>
            <person name="Weitz H."/>
            <person name="Taylor A."/>
            <person name="Grigoriev I.V."/>
            <person name="Nagy L.G."/>
            <person name="Martin F."/>
            <person name="Kauserud H."/>
        </authorList>
    </citation>
    <scope>NUCLEOTIDE SEQUENCE</scope>
    <source>
        <strain evidence="1">CBHHK200</strain>
    </source>
</reference>
<dbReference type="AlphaFoldDB" id="A0AAD6WVA0"/>
<organism evidence="1 2">
    <name type="scientific">Mycena alexandri</name>
    <dbReference type="NCBI Taxonomy" id="1745969"/>
    <lineage>
        <taxon>Eukaryota</taxon>
        <taxon>Fungi</taxon>
        <taxon>Dikarya</taxon>
        <taxon>Basidiomycota</taxon>
        <taxon>Agaricomycotina</taxon>
        <taxon>Agaricomycetes</taxon>
        <taxon>Agaricomycetidae</taxon>
        <taxon>Agaricales</taxon>
        <taxon>Marasmiineae</taxon>
        <taxon>Mycenaceae</taxon>
        <taxon>Mycena</taxon>
    </lineage>
</organism>
<evidence type="ECO:0000313" key="2">
    <source>
        <dbReference type="Proteomes" id="UP001218188"/>
    </source>
</evidence>
<sequence length="312" mass="34509">MAFAALSILISASDDRLPVPHAAVVLSCLGLANASPLHLQRELISRRPITPGTGEDPVTQLQVHIIRQIAPILQLRPLRRLLKLHNIPYKEYVNTKALRKRVKTFLNTGIIPGTSVPERDRAVLTGSARNARIVPDHLKKKLLANFKLEISAETLATFVCGSCTEHRPFDEKGTLSLEAFDINLLKRPDEFIDVHADETSEIESENEMDPHPWLDSHCPDPPMPLPANHPYQSLLIDPESLEQGPETMEPVIVLCTRCRSALKSGRVPALSVANKNYLGPVPAELQIVERGGETGAEIRVKRHRGHGCPVDL</sequence>
<comment type="caution">
    <text evidence="1">The sequence shown here is derived from an EMBL/GenBank/DDBJ whole genome shotgun (WGS) entry which is preliminary data.</text>
</comment>
<dbReference type="EMBL" id="JARJCM010000137">
    <property type="protein sequence ID" value="KAJ7026527.1"/>
    <property type="molecule type" value="Genomic_DNA"/>
</dbReference>
<gene>
    <name evidence="1" type="ORF">C8F04DRAFT_1238619</name>
</gene>
<accession>A0AAD6WVA0</accession>
<proteinExistence type="predicted"/>
<dbReference type="Proteomes" id="UP001218188">
    <property type="component" value="Unassembled WGS sequence"/>
</dbReference>
<keyword evidence="2" id="KW-1185">Reference proteome</keyword>
<protein>
    <submittedName>
        <fullName evidence="1">Uncharacterized protein</fullName>
    </submittedName>
</protein>